<comment type="similarity">
    <text evidence="9">Belongs to the TRAFAC class dynamin-like GTPase superfamily. GB1/RHD3 GTPase family.</text>
</comment>
<dbReference type="Pfam" id="PF20428">
    <property type="entry name" value="Sey1_3HB"/>
    <property type="match status" value="3"/>
</dbReference>
<gene>
    <name evidence="12" type="ORF">POTOM_042369</name>
</gene>
<name>A0A8X7YS98_POPTO</name>
<evidence type="ECO:0000256" key="10">
    <source>
        <dbReference type="SAM" id="Phobius"/>
    </source>
</evidence>
<dbReference type="CDD" id="cd01851">
    <property type="entry name" value="GBP"/>
    <property type="match status" value="2"/>
</dbReference>
<dbReference type="InterPro" id="IPR030386">
    <property type="entry name" value="G_GB1_RHD3_dom"/>
</dbReference>
<keyword evidence="5 10" id="KW-1133">Transmembrane helix</keyword>
<keyword evidence="3" id="KW-0378">Hydrolase</keyword>
<keyword evidence="4" id="KW-0256">Endoplasmic reticulum</keyword>
<dbReference type="GO" id="GO:0005525">
    <property type="term" value="F:GTP binding"/>
    <property type="evidence" value="ECO:0007669"/>
    <property type="project" value="UniProtKB-KW"/>
</dbReference>
<dbReference type="Proteomes" id="UP000886885">
    <property type="component" value="Chromosome 12A"/>
</dbReference>
<comment type="caution">
    <text evidence="12">The sequence shown here is derived from an EMBL/GenBank/DDBJ whole genome shotgun (WGS) entry which is preliminary data.</text>
</comment>
<keyword evidence="1 10" id="KW-0812">Transmembrane</keyword>
<dbReference type="PANTHER" id="PTHR45923">
    <property type="entry name" value="PROTEIN SEY1"/>
    <property type="match status" value="1"/>
</dbReference>
<keyword evidence="8 10" id="KW-0472">Membrane</keyword>
<evidence type="ECO:0000256" key="4">
    <source>
        <dbReference type="ARBA" id="ARBA00022824"/>
    </source>
</evidence>
<evidence type="ECO:0000256" key="5">
    <source>
        <dbReference type="ARBA" id="ARBA00022989"/>
    </source>
</evidence>
<protein>
    <recommendedName>
        <fullName evidence="11">GB1/RHD3-type G domain-containing protein</fullName>
    </recommendedName>
</protein>
<feature type="transmembrane region" description="Helical" evidence="10">
    <location>
        <begin position="1442"/>
        <end position="1459"/>
    </location>
</feature>
<evidence type="ECO:0000256" key="9">
    <source>
        <dbReference type="PROSITE-ProRule" id="PRU01052"/>
    </source>
</evidence>
<evidence type="ECO:0000256" key="1">
    <source>
        <dbReference type="ARBA" id="ARBA00022692"/>
    </source>
</evidence>
<evidence type="ECO:0000256" key="8">
    <source>
        <dbReference type="ARBA" id="ARBA00023136"/>
    </source>
</evidence>
<sequence>MKMEQGMQLVDGNGKFNVDGLKDFMTATEFAQSGLSYAIVAIIGSQSSGKSTLMNQTFHTNFEEMDAYNGRGQTTKGIWIAKCSDIDPFTIAMDFEGTDSNQRGEDDTAFEKQSTLFALAIADVVLINMWYKDIGLENAASRPLLKIVFQVMKRLFKPRKKTLLFVLRDHSKTPLECLKTALLEDIEKIWAAVAEPETLCSAPLREFFNVEITALPHYEFQEEKFKEQVARLRQRFVHSIYPGGLVGDREEVEPASGFPLRAEEIWKIIKDNRDLDLPAVKVMVATVRCEEIAVEKLECFTFDEDWLKMKETVQDCPVGFGGAVSSILETYLSEYDREVVYFDQEVRNAKRRLLLSNALMVVRDAYDTMLMRLYSNTVDRFKTSLEQSLNEGQEYVAAIHLCSQSCMREFDRGCEDAAIQQSEWNGSKFREKLICEMLSEMMAKYKKQITHALAKRVELLLEAGERDTWASIRNLFECNTEAAVSEFSDAAVSFNLNSSEIDTKSRHLRKHARSLLKRKAREAADVGKVLMRMKDRFSQVLGDYENSMSWYNWTEEKNLDEVERNALSESLRILSIMAAIRFDDMPDQIEKVLFSYLMDRKVPDPSLQNTHMGATLDTWKEVSPEATTLLEPEDCKSLWMNFIEEIEPMVTGFRSRQDARRQTREGLAAAVAGIGAVGSAAISRDVHFDEIACWNWDLKEVDQKSTILDAAAGETSTETEFDVDGTSDADVLKVRPLAEIYERSSNFNRLVMKMEEGMQLIDGNGKFNVEGLKDFMTATGFAQCGLSYAIVAIIGPQSSGKSTLMNHVFGTNFKMLDAYKRRGQTTKGIWIAKCNDMKPFTIAMDFEGTDSNARGEDNTAFERQSALFALAIADIILINMWYKDIGLEHAASRPLLKTVFQVMKRLFKPRKRTLLFVIRDHLKTPFEYLETALKEDIDKIWDSVAEPETSRSVVLSDFFNVEIAALTSYDYEEENFKEQVARLRQRFISPGGLTGDQREAEPASGFLIRAENIWKTIKDNKDLDLPALKVMVATVRCEEIAKEKLRQFTTDDEYWLALKRAVQAGPVSGFGAALGSILETYLSQYDAEVIHFDQDVRNAKRRQMESQALEVVRNNAYDTMLEHLYSNTLESFKTRLEQLLNGGEGFVASARTCAQSCFLQFDKGCEEFGKILHHPVSDAFIRLRGWNVSEVREKLRRHMLSEMMAKYVKQFTDVLADEVQSLFEAGEADTWASVRNLLASKTDVAESELSNAHVDFKVPRSEIDTRLGYLKENARSVVERKTRKSAATGRVLMRMKDRFAKVFNHDENSTPRVWTPEQNIEEIERRALSASLKIVAVMAAIRLDNTADQIENVLSSSLMGAVPAADPLASNTWEEVSPNATLLTPVQCKSLWTQFKADITCIVNKATSDQEARKQAKKVFSFVLLVLLVMIMTYGIAAKPEALSFLGPQMVAAIMALVAKMKASFLQYRALSDAAIQQSEWDASKFREKLICDMLSEMMAKYKKQITHALAKRVESLLESGKRDTWASIRNLFEGNTEAAVSEFSDAAVSFNLNSSEIDTKSQHLREHARNLLEMKAREAADAGRVLRRMKYRFSQVLGDYENSMSWYNWTEKKNLDEIERNALSESLRILSIMAAIRFDGMPDQIEKVLYSSLMDTTVPDPSLQNTFMGATLDTLASDTWDEVSPKATTLLKPEDCKSLWMNFIEEIKPMVNGARSRQDARRKTREGATTAATAILAAAVTVIGSLNRR</sequence>
<evidence type="ECO:0000256" key="6">
    <source>
        <dbReference type="ARBA" id="ARBA00023054"/>
    </source>
</evidence>
<evidence type="ECO:0000313" key="13">
    <source>
        <dbReference type="Proteomes" id="UP000886885"/>
    </source>
</evidence>
<dbReference type="PROSITE" id="PS51715">
    <property type="entry name" value="G_GB1_RHD3"/>
    <property type="match status" value="2"/>
</dbReference>
<accession>A0A8X7YS98</accession>
<proteinExistence type="inferred from homology"/>
<evidence type="ECO:0000313" key="12">
    <source>
        <dbReference type="EMBL" id="KAG6754337.1"/>
    </source>
</evidence>
<dbReference type="EMBL" id="JAAWWB010000023">
    <property type="protein sequence ID" value="KAG6754337.1"/>
    <property type="molecule type" value="Genomic_DNA"/>
</dbReference>
<feature type="transmembrane region" description="Helical" evidence="10">
    <location>
        <begin position="1419"/>
        <end position="1436"/>
    </location>
</feature>
<keyword evidence="2" id="KW-0547">Nucleotide-binding</keyword>
<dbReference type="OrthoDB" id="10429617at2759"/>
<dbReference type="GO" id="GO:0003924">
    <property type="term" value="F:GTPase activity"/>
    <property type="evidence" value="ECO:0007669"/>
    <property type="project" value="TreeGrafter"/>
</dbReference>
<evidence type="ECO:0000259" key="11">
    <source>
        <dbReference type="PROSITE" id="PS51715"/>
    </source>
</evidence>
<feature type="domain" description="GB1/RHD3-type G" evidence="11">
    <location>
        <begin position="785"/>
        <end position="998"/>
    </location>
</feature>
<feature type="domain" description="GB1/RHD3-type G" evidence="11">
    <location>
        <begin position="34"/>
        <end position="249"/>
    </location>
</feature>
<dbReference type="InterPro" id="IPR008803">
    <property type="entry name" value="RHD3/Sey1"/>
</dbReference>
<dbReference type="InterPro" id="IPR046758">
    <property type="entry name" value="Sey1/RHD3-like_3HB"/>
</dbReference>
<dbReference type="FunFam" id="3.40.50.300:FF:002271">
    <property type="entry name" value="Protein ROOT HAIR DEFECTIVE 3 homolog"/>
    <property type="match status" value="2"/>
</dbReference>
<evidence type="ECO:0000256" key="3">
    <source>
        <dbReference type="ARBA" id="ARBA00022801"/>
    </source>
</evidence>
<dbReference type="GO" id="GO:0016320">
    <property type="term" value="P:endoplasmic reticulum membrane fusion"/>
    <property type="evidence" value="ECO:0007669"/>
    <property type="project" value="TreeGrafter"/>
</dbReference>
<dbReference type="Pfam" id="PF05879">
    <property type="entry name" value="RHD3_GTPase"/>
    <property type="match status" value="2"/>
</dbReference>
<keyword evidence="7" id="KW-0342">GTP-binding</keyword>
<dbReference type="GO" id="GO:0005783">
    <property type="term" value="C:endoplasmic reticulum"/>
    <property type="evidence" value="ECO:0007669"/>
    <property type="project" value="TreeGrafter"/>
</dbReference>
<keyword evidence="13" id="KW-1185">Reference proteome</keyword>
<dbReference type="PANTHER" id="PTHR45923:SF20">
    <property type="entry name" value="PROTEIN ROOT HAIR DEFECTIVE 3 HOMOLOG 2"/>
    <property type="match status" value="1"/>
</dbReference>
<reference evidence="12" key="1">
    <citation type="journal article" date="2020" name="bioRxiv">
        <title>Hybrid origin of Populus tomentosa Carr. identified through genome sequencing and phylogenomic analysis.</title>
        <authorList>
            <person name="An X."/>
            <person name="Gao K."/>
            <person name="Chen Z."/>
            <person name="Li J."/>
            <person name="Yang X."/>
            <person name="Yang X."/>
            <person name="Zhou J."/>
            <person name="Guo T."/>
            <person name="Zhao T."/>
            <person name="Huang S."/>
            <person name="Miao D."/>
            <person name="Khan W.U."/>
            <person name="Rao P."/>
            <person name="Ye M."/>
            <person name="Lei B."/>
            <person name="Liao W."/>
            <person name="Wang J."/>
            <person name="Ji L."/>
            <person name="Li Y."/>
            <person name="Guo B."/>
            <person name="Mustafa N.S."/>
            <person name="Li S."/>
            <person name="Yun Q."/>
            <person name="Keller S.R."/>
            <person name="Mao J."/>
            <person name="Zhang R."/>
            <person name="Strauss S.H."/>
        </authorList>
    </citation>
    <scope>NUCLEOTIDE SEQUENCE</scope>
    <source>
        <strain evidence="12">GM15</strain>
        <tissue evidence="12">Leaf</tissue>
    </source>
</reference>
<evidence type="ECO:0000256" key="2">
    <source>
        <dbReference type="ARBA" id="ARBA00022741"/>
    </source>
</evidence>
<evidence type="ECO:0000256" key="7">
    <source>
        <dbReference type="ARBA" id="ARBA00023134"/>
    </source>
</evidence>
<keyword evidence="6" id="KW-0175">Coiled coil</keyword>
<organism evidence="12 13">
    <name type="scientific">Populus tomentosa</name>
    <name type="common">Chinese white poplar</name>
    <dbReference type="NCBI Taxonomy" id="118781"/>
    <lineage>
        <taxon>Eukaryota</taxon>
        <taxon>Viridiplantae</taxon>
        <taxon>Streptophyta</taxon>
        <taxon>Embryophyta</taxon>
        <taxon>Tracheophyta</taxon>
        <taxon>Spermatophyta</taxon>
        <taxon>Magnoliopsida</taxon>
        <taxon>eudicotyledons</taxon>
        <taxon>Gunneridae</taxon>
        <taxon>Pentapetalae</taxon>
        <taxon>rosids</taxon>
        <taxon>fabids</taxon>
        <taxon>Malpighiales</taxon>
        <taxon>Salicaceae</taxon>
        <taxon>Saliceae</taxon>
        <taxon>Populus</taxon>
    </lineage>
</organism>